<dbReference type="PROSITE" id="PS50110">
    <property type="entry name" value="RESPONSE_REGULATORY"/>
    <property type="match status" value="1"/>
</dbReference>
<dbReference type="InterPro" id="IPR036388">
    <property type="entry name" value="WH-like_DNA-bd_sf"/>
</dbReference>
<dbReference type="PANTHER" id="PTHR48111">
    <property type="entry name" value="REGULATOR OF RPOS"/>
    <property type="match status" value="1"/>
</dbReference>
<dbReference type="GO" id="GO:0005829">
    <property type="term" value="C:cytosol"/>
    <property type="evidence" value="ECO:0007669"/>
    <property type="project" value="TreeGrafter"/>
</dbReference>
<keyword evidence="1 6" id="KW-0597">Phosphoprotein</keyword>
<sequence>MPPAKILVVDDDPAIRNLILRFLGQKDYQVESADNGKMALDIFSRFNPDLVILDINLPDTLGYNLCEEMQQRTGVFVLMLTGRTGAEDIERGFKKGADDYLKKPFDLQELEFRANAILKRRRTVTQTPQKQALIFDYLEIDPDRREITVNGNIVPFTALEFDLLFFLASHPGQALSRPQLISEVWDYSEIVGDQRVVDVHIGQIRKKIEVDASQPSLIKTIRGFGYRFEPPNPNDEA</sequence>
<dbReference type="AlphaFoldDB" id="A0A8J7ITT5"/>
<dbReference type="InterPro" id="IPR001789">
    <property type="entry name" value="Sig_transdc_resp-reg_receiver"/>
</dbReference>
<evidence type="ECO:0000256" key="7">
    <source>
        <dbReference type="PROSITE-ProRule" id="PRU01091"/>
    </source>
</evidence>
<feature type="modified residue" description="4-aspartylphosphate" evidence="6">
    <location>
        <position position="54"/>
    </location>
</feature>
<evidence type="ECO:0000313" key="10">
    <source>
        <dbReference type="EMBL" id="MBE9117062.1"/>
    </source>
</evidence>
<evidence type="ECO:0000256" key="1">
    <source>
        <dbReference type="ARBA" id="ARBA00022553"/>
    </source>
</evidence>
<gene>
    <name evidence="10" type="ORF">IQ249_14265</name>
</gene>
<dbReference type="PROSITE" id="PS51755">
    <property type="entry name" value="OMPR_PHOB"/>
    <property type="match status" value="1"/>
</dbReference>
<evidence type="ECO:0000256" key="6">
    <source>
        <dbReference type="PROSITE-ProRule" id="PRU00169"/>
    </source>
</evidence>
<keyword evidence="3" id="KW-0805">Transcription regulation</keyword>
<dbReference type="Pfam" id="PF00486">
    <property type="entry name" value="Trans_reg_C"/>
    <property type="match status" value="1"/>
</dbReference>
<dbReference type="FunFam" id="1.10.10.10:FF:000018">
    <property type="entry name" value="DNA-binding response regulator ResD"/>
    <property type="match status" value="1"/>
</dbReference>
<keyword evidence="2" id="KW-0902">Two-component regulatory system</keyword>
<reference evidence="10" key="1">
    <citation type="submission" date="2020-10" db="EMBL/GenBank/DDBJ databases">
        <authorList>
            <person name="Castelo-Branco R."/>
            <person name="Eusebio N."/>
            <person name="Adriana R."/>
            <person name="Vieira A."/>
            <person name="Brugerolle De Fraissinette N."/>
            <person name="Rezende De Castro R."/>
            <person name="Schneider M.P."/>
            <person name="Vasconcelos V."/>
            <person name="Leao P.N."/>
        </authorList>
    </citation>
    <scope>NUCLEOTIDE SEQUENCE</scope>
    <source>
        <strain evidence="10">LEGE 07157</strain>
    </source>
</reference>
<dbReference type="GO" id="GO:0000976">
    <property type="term" value="F:transcription cis-regulatory region binding"/>
    <property type="evidence" value="ECO:0007669"/>
    <property type="project" value="TreeGrafter"/>
</dbReference>
<evidence type="ECO:0000256" key="5">
    <source>
        <dbReference type="ARBA" id="ARBA00023163"/>
    </source>
</evidence>
<dbReference type="Gene3D" id="3.40.50.2300">
    <property type="match status" value="1"/>
</dbReference>
<comment type="caution">
    <text evidence="10">The sequence shown here is derived from an EMBL/GenBank/DDBJ whole genome shotgun (WGS) entry which is preliminary data.</text>
</comment>
<dbReference type="GO" id="GO:0000156">
    <property type="term" value="F:phosphorelay response regulator activity"/>
    <property type="evidence" value="ECO:0007669"/>
    <property type="project" value="TreeGrafter"/>
</dbReference>
<evidence type="ECO:0000259" key="8">
    <source>
        <dbReference type="PROSITE" id="PS50110"/>
    </source>
</evidence>
<dbReference type="InterPro" id="IPR001867">
    <property type="entry name" value="OmpR/PhoB-type_DNA-bd"/>
</dbReference>
<dbReference type="SUPFAM" id="SSF52172">
    <property type="entry name" value="CheY-like"/>
    <property type="match status" value="1"/>
</dbReference>
<dbReference type="Gene3D" id="1.10.10.10">
    <property type="entry name" value="Winged helix-like DNA-binding domain superfamily/Winged helix DNA-binding domain"/>
    <property type="match status" value="1"/>
</dbReference>
<organism evidence="10 11">
    <name type="scientific">Lusitaniella coriacea LEGE 07157</name>
    <dbReference type="NCBI Taxonomy" id="945747"/>
    <lineage>
        <taxon>Bacteria</taxon>
        <taxon>Bacillati</taxon>
        <taxon>Cyanobacteriota</taxon>
        <taxon>Cyanophyceae</taxon>
        <taxon>Spirulinales</taxon>
        <taxon>Lusitaniellaceae</taxon>
        <taxon>Lusitaniella</taxon>
    </lineage>
</organism>
<feature type="domain" description="Response regulatory" evidence="8">
    <location>
        <begin position="5"/>
        <end position="118"/>
    </location>
</feature>
<dbReference type="SMART" id="SM00448">
    <property type="entry name" value="REC"/>
    <property type="match status" value="1"/>
</dbReference>
<name>A0A8J7ITT5_9CYAN</name>
<dbReference type="InterPro" id="IPR039420">
    <property type="entry name" value="WalR-like"/>
</dbReference>
<feature type="domain" description="OmpR/PhoB-type" evidence="9">
    <location>
        <begin position="130"/>
        <end position="230"/>
    </location>
</feature>
<dbReference type="SMART" id="SM00862">
    <property type="entry name" value="Trans_reg_C"/>
    <property type="match status" value="1"/>
</dbReference>
<dbReference type="PANTHER" id="PTHR48111:SF1">
    <property type="entry name" value="TWO-COMPONENT RESPONSE REGULATOR ORR33"/>
    <property type="match status" value="1"/>
</dbReference>
<dbReference type="GO" id="GO:0006355">
    <property type="term" value="P:regulation of DNA-templated transcription"/>
    <property type="evidence" value="ECO:0007669"/>
    <property type="project" value="InterPro"/>
</dbReference>
<dbReference type="Pfam" id="PF00072">
    <property type="entry name" value="Response_reg"/>
    <property type="match status" value="1"/>
</dbReference>
<dbReference type="CDD" id="cd00383">
    <property type="entry name" value="trans_reg_C"/>
    <property type="match status" value="1"/>
</dbReference>
<dbReference type="Proteomes" id="UP000654482">
    <property type="component" value="Unassembled WGS sequence"/>
</dbReference>
<dbReference type="CDD" id="cd17574">
    <property type="entry name" value="REC_OmpR"/>
    <property type="match status" value="1"/>
</dbReference>
<dbReference type="GO" id="GO:0032993">
    <property type="term" value="C:protein-DNA complex"/>
    <property type="evidence" value="ECO:0007669"/>
    <property type="project" value="TreeGrafter"/>
</dbReference>
<keyword evidence="11" id="KW-1185">Reference proteome</keyword>
<dbReference type="InterPro" id="IPR011006">
    <property type="entry name" value="CheY-like_superfamily"/>
</dbReference>
<accession>A0A8J7ITT5</accession>
<feature type="DNA-binding region" description="OmpR/PhoB-type" evidence="7">
    <location>
        <begin position="130"/>
        <end position="230"/>
    </location>
</feature>
<keyword evidence="5" id="KW-0804">Transcription</keyword>
<evidence type="ECO:0000259" key="9">
    <source>
        <dbReference type="PROSITE" id="PS51755"/>
    </source>
</evidence>
<evidence type="ECO:0000256" key="4">
    <source>
        <dbReference type="ARBA" id="ARBA00023125"/>
    </source>
</evidence>
<evidence type="ECO:0000256" key="2">
    <source>
        <dbReference type="ARBA" id="ARBA00023012"/>
    </source>
</evidence>
<evidence type="ECO:0000256" key="3">
    <source>
        <dbReference type="ARBA" id="ARBA00023015"/>
    </source>
</evidence>
<protein>
    <submittedName>
        <fullName evidence="10">Response regulator transcription factor</fullName>
    </submittedName>
</protein>
<dbReference type="EMBL" id="JADEWZ010000020">
    <property type="protein sequence ID" value="MBE9117062.1"/>
    <property type="molecule type" value="Genomic_DNA"/>
</dbReference>
<dbReference type="RefSeq" id="WP_194030154.1">
    <property type="nucleotide sequence ID" value="NZ_JADEWZ010000020.1"/>
</dbReference>
<proteinExistence type="predicted"/>
<evidence type="ECO:0000313" key="11">
    <source>
        <dbReference type="Proteomes" id="UP000654482"/>
    </source>
</evidence>
<keyword evidence="4 7" id="KW-0238">DNA-binding</keyword>